<evidence type="ECO:0000313" key="2">
    <source>
        <dbReference type="Proteomes" id="UP000253472"/>
    </source>
</evidence>
<dbReference type="EMBL" id="QLNQ01000030">
    <property type="protein sequence ID" value="RCK55076.1"/>
    <property type="molecule type" value="Genomic_DNA"/>
</dbReference>
<comment type="caution">
    <text evidence="1">The sequence shown here is derived from an EMBL/GenBank/DDBJ whole genome shotgun (WGS) entry which is preliminary data.</text>
</comment>
<sequence length="149" mass="17503">MQTLTDSSLETTRYSNLVGVLNLYSYFYQQSFLTLSSTADTRLNIDRLCHIMRFKVELKEMLQDLGISYKQYKSLENPSELFAKFYEVCGVSPISCVQLKFNDFVDYGKSTQHCVSIQNFEYFINTKFIPELEKEEMPDVRLSYENFIV</sequence>
<reference evidence="1 2" key="1">
    <citation type="submission" date="2018-06" db="EMBL/GenBank/DDBJ databases">
        <title>Whole genome sequencing of Candida tropicalis (genome annotated by CSBL at Korea University).</title>
        <authorList>
            <person name="Ahn J."/>
        </authorList>
    </citation>
    <scope>NUCLEOTIDE SEQUENCE [LARGE SCALE GENOMIC DNA]</scope>
    <source>
        <strain evidence="1 2">ATCC 20962</strain>
    </source>
</reference>
<name>A0A367XN61_9ASCO</name>
<accession>A0A367XN61</accession>
<organism evidence="1 2">
    <name type="scientific">Candida viswanathii</name>
    <dbReference type="NCBI Taxonomy" id="5486"/>
    <lineage>
        <taxon>Eukaryota</taxon>
        <taxon>Fungi</taxon>
        <taxon>Dikarya</taxon>
        <taxon>Ascomycota</taxon>
        <taxon>Saccharomycotina</taxon>
        <taxon>Pichiomycetes</taxon>
        <taxon>Debaryomycetaceae</taxon>
        <taxon>Candida/Lodderomyces clade</taxon>
        <taxon>Candida</taxon>
    </lineage>
</organism>
<dbReference type="AlphaFoldDB" id="A0A367XN61"/>
<proteinExistence type="predicted"/>
<gene>
    <name evidence="1" type="ORF">Cantr_04387</name>
</gene>
<keyword evidence="2" id="KW-1185">Reference proteome</keyword>
<dbReference type="Proteomes" id="UP000253472">
    <property type="component" value="Unassembled WGS sequence"/>
</dbReference>
<evidence type="ECO:0000313" key="1">
    <source>
        <dbReference type="EMBL" id="RCK55076.1"/>
    </source>
</evidence>
<dbReference type="OrthoDB" id="4007415at2759"/>
<protein>
    <submittedName>
        <fullName evidence="1">Uncharacterized protein</fullName>
    </submittedName>
</protein>